<name>A0ABD1CYU4_CULPP</name>
<accession>A0ABD1CYU4</accession>
<dbReference type="EMBL" id="JBEHCU010008974">
    <property type="protein sequence ID" value="KAL1380754.1"/>
    <property type="molecule type" value="Genomic_DNA"/>
</dbReference>
<feature type="transmembrane region" description="Helical" evidence="7">
    <location>
        <begin position="142"/>
        <end position="161"/>
    </location>
</feature>
<dbReference type="GO" id="GO:0015293">
    <property type="term" value="F:symporter activity"/>
    <property type="evidence" value="ECO:0007669"/>
    <property type="project" value="UniProtKB-KW"/>
</dbReference>
<proteinExistence type="predicted"/>
<comment type="subcellular location">
    <subcellularLocation>
        <location evidence="1">Membrane</location>
        <topology evidence="1">Multi-pass membrane protein</topology>
    </subcellularLocation>
</comment>
<dbReference type="FunFam" id="1.20.1250.20:FF:001045">
    <property type="entry name" value="Solute carrier family 17 (sodium phosphate), member 3"/>
    <property type="match status" value="1"/>
</dbReference>
<feature type="transmembrane region" description="Helical" evidence="7">
    <location>
        <begin position="111"/>
        <end position="130"/>
    </location>
</feature>
<dbReference type="SUPFAM" id="SSF103473">
    <property type="entry name" value="MFS general substrate transporter"/>
    <property type="match status" value="1"/>
</dbReference>
<feature type="transmembrane region" description="Helical" evidence="7">
    <location>
        <begin position="48"/>
        <end position="79"/>
    </location>
</feature>
<keyword evidence="2" id="KW-0813">Transport</keyword>
<dbReference type="Gene3D" id="1.20.1250.20">
    <property type="entry name" value="MFS general substrate transporter like domains"/>
    <property type="match status" value="2"/>
</dbReference>
<evidence type="ECO:0000256" key="1">
    <source>
        <dbReference type="ARBA" id="ARBA00004141"/>
    </source>
</evidence>
<evidence type="ECO:0000256" key="4">
    <source>
        <dbReference type="ARBA" id="ARBA00022847"/>
    </source>
</evidence>
<feature type="transmembrane region" description="Helical" evidence="7">
    <location>
        <begin position="281"/>
        <end position="301"/>
    </location>
</feature>
<comment type="caution">
    <text evidence="9">The sequence shown here is derived from an EMBL/GenBank/DDBJ whole genome shotgun (WGS) entry which is preliminary data.</text>
</comment>
<feature type="transmembrane region" description="Helical" evidence="7">
    <location>
        <begin position="244"/>
        <end position="269"/>
    </location>
</feature>
<evidence type="ECO:0000256" key="2">
    <source>
        <dbReference type="ARBA" id="ARBA00022448"/>
    </source>
</evidence>
<feature type="domain" description="Major facilitator superfamily (MFS) profile" evidence="8">
    <location>
        <begin position="1"/>
        <end position="396"/>
    </location>
</feature>
<sequence>MDAKASSELSDGIDAPRWMFWKRRRYIVVLMAFLGCLVMYAMRVAMSIAVILGIGLGLTTVLTLLTPLSAYGGVSWLIVNRILQGMAQGVALPCLHGIWSKWAPPSERSRMVLISLVGMFAGTILAMLVTGAVSKRWNWESAFYIFGVIGCVWFVAFFLMIRPTPEQDRFISKAEKEFIMKSLGNVEGQSDGIKHPWKGILTSKPVYAILVSGFCQSWGFYNMLTQLPSFLKDALHFDVEHSGSIAALPYLGMGLMLNVSGYIADWFQIKGILTTTQARRYFNCGSFLVQATLTIIGAAILRSIPTITCLTLAVSMGAFAWSGYIVNHLDLSPKSAGVLMGIGNSASTIAGIIAPAVTGLLTSNKAPDEWRVVFYITAGIHLVGMVAYWCWASGELQPWSIEVQERERVRGEGTGGEKQFERNLSVVDLEGGLKSKY</sequence>
<evidence type="ECO:0000259" key="8">
    <source>
        <dbReference type="PROSITE" id="PS50850"/>
    </source>
</evidence>
<dbReference type="InterPro" id="IPR050382">
    <property type="entry name" value="MFS_Na/Anion_cotransporter"/>
</dbReference>
<dbReference type="PANTHER" id="PTHR11662:SF455">
    <property type="entry name" value="GH23975P"/>
    <property type="match status" value="1"/>
</dbReference>
<gene>
    <name evidence="9" type="ORF">pipiens_013958</name>
</gene>
<dbReference type="Proteomes" id="UP001562425">
    <property type="component" value="Unassembled WGS sequence"/>
</dbReference>
<feature type="transmembrane region" description="Helical" evidence="7">
    <location>
        <begin position="372"/>
        <end position="391"/>
    </location>
</feature>
<evidence type="ECO:0000256" key="6">
    <source>
        <dbReference type="ARBA" id="ARBA00023136"/>
    </source>
</evidence>
<evidence type="ECO:0000256" key="7">
    <source>
        <dbReference type="SAM" id="Phobius"/>
    </source>
</evidence>
<feature type="transmembrane region" description="Helical" evidence="7">
    <location>
        <begin position="307"/>
        <end position="326"/>
    </location>
</feature>
<dbReference type="GO" id="GO:0016020">
    <property type="term" value="C:membrane"/>
    <property type="evidence" value="ECO:0007669"/>
    <property type="project" value="UniProtKB-SubCell"/>
</dbReference>
<keyword evidence="5 7" id="KW-1133">Transmembrane helix</keyword>
<feature type="transmembrane region" description="Helical" evidence="7">
    <location>
        <begin position="26"/>
        <end position="42"/>
    </location>
</feature>
<dbReference type="PANTHER" id="PTHR11662">
    <property type="entry name" value="SOLUTE CARRIER FAMILY 17"/>
    <property type="match status" value="1"/>
</dbReference>
<keyword evidence="4" id="KW-0769">Symport</keyword>
<dbReference type="AlphaFoldDB" id="A0ABD1CYU4"/>
<evidence type="ECO:0000256" key="3">
    <source>
        <dbReference type="ARBA" id="ARBA00022692"/>
    </source>
</evidence>
<dbReference type="PROSITE" id="PS50850">
    <property type="entry name" value="MFS"/>
    <property type="match status" value="1"/>
</dbReference>
<organism evidence="9 10">
    <name type="scientific">Culex pipiens pipiens</name>
    <name type="common">Northern house mosquito</name>
    <dbReference type="NCBI Taxonomy" id="38569"/>
    <lineage>
        <taxon>Eukaryota</taxon>
        <taxon>Metazoa</taxon>
        <taxon>Ecdysozoa</taxon>
        <taxon>Arthropoda</taxon>
        <taxon>Hexapoda</taxon>
        <taxon>Insecta</taxon>
        <taxon>Pterygota</taxon>
        <taxon>Neoptera</taxon>
        <taxon>Endopterygota</taxon>
        <taxon>Diptera</taxon>
        <taxon>Nematocera</taxon>
        <taxon>Culicoidea</taxon>
        <taxon>Culicidae</taxon>
        <taxon>Culicinae</taxon>
        <taxon>Culicini</taxon>
        <taxon>Culex</taxon>
        <taxon>Culex</taxon>
    </lineage>
</organism>
<dbReference type="InterPro" id="IPR020846">
    <property type="entry name" value="MFS_dom"/>
</dbReference>
<dbReference type="InterPro" id="IPR036259">
    <property type="entry name" value="MFS_trans_sf"/>
</dbReference>
<dbReference type="InterPro" id="IPR011701">
    <property type="entry name" value="MFS"/>
</dbReference>
<feature type="transmembrane region" description="Helical" evidence="7">
    <location>
        <begin position="338"/>
        <end position="360"/>
    </location>
</feature>
<evidence type="ECO:0000256" key="5">
    <source>
        <dbReference type="ARBA" id="ARBA00022989"/>
    </source>
</evidence>
<keyword evidence="3 7" id="KW-0812">Transmembrane</keyword>
<dbReference type="FunFam" id="1.20.1250.20:FF:000003">
    <property type="entry name" value="Solute carrier family 17 member 3"/>
    <property type="match status" value="1"/>
</dbReference>
<keyword evidence="10" id="KW-1185">Reference proteome</keyword>
<feature type="transmembrane region" description="Helical" evidence="7">
    <location>
        <begin position="206"/>
        <end position="224"/>
    </location>
</feature>
<protein>
    <recommendedName>
        <fullName evidence="8">Major facilitator superfamily (MFS) profile domain-containing protein</fullName>
    </recommendedName>
</protein>
<evidence type="ECO:0000313" key="9">
    <source>
        <dbReference type="EMBL" id="KAL1380754.1"/>
    </source>
</evidence>
<evidence type="ECO:0000313" key="10">
    <source>
        <dbReference type="Proteomes" id="UP001562425"/>
    </source>
</evidence>
<dbReference type="Pfam" id="PF07690">
    <property type="entry name" value="MFS_1"/>
    <property type="match status" value="1"/>
</dbReference>
<reference evidence="9 10" key="1">
    <citation type="submission" date="2024-05" db="EMBL/GenBank/DDBJ databases">
        <title>Culex pipiens pipiens assembly and annotation.</title>
        <authorList>
            <person name="Alout H."/>
            <person name="Durand T."/>
        </authorList>
    </citation>
    <scope>NUCLEOTIDE SEQUENCE [LARGE SCALE GENOMIC DNA]</scope>
    <source>
        <strain evidence="9">HA-2024</strain>
        <tissue evidence="9">Whole body</tissue>
    </source>
</reference>
<keyword evidence="6 7" id="KW-0472">Membrane</keyword>